<reference evidence="5 6" key="1">
    <citation type="submission" date="2021-08" db="EMBL/GenBank/DDBJ databases">
        <authorList>
            <person name="Tuo L."/>
        </authorList>
    </citation>
    <scope>NUCLEOTIDE SEQUENCE [LARGE SCALE GENOMIC DNA]</scope>
    <source>
        <strain evidence="5 6">JCM 31229</strain>
    </source>
</reference>
<evidence type="ECO:0000313" key="6">
    <source>
        <dbReference type="Proteomes" id="UP000706039"/>
    </source>
</evidence>
<dbReference type="Proteomes" id="UP000706039">
    <property type="component" value="Unassembled WGS sequence"/>
</dbReference>
<sequence length="254" mass="26307">MSAFGDWIHAAGTARLGLWQALATPYTAEICAQAGYDWLLFDGEHAPNTLQTLLAQLQAAAPYPVHPIARVPVGDPVHIKQYLDIGFQTLLLPMVDSAAQAAALVSASRFPPRGTRGVASATSRVSRFGADTSYLRQAHERVALIAQIESRAALDAVDAIAAVEGIDALFIGPADLAASLGHLGDPRHADVQAAIETARAAIAAAGKPAGIFALDLADARAKIAQGFAFVSIGTDVGLLANGARALLRSATETA</sequence>
<dbReference type="InterPro" id="IPR050251">
    <property type="entry name" value="HpcH-HpaI_aldolase"/>
</dbReference>
<evidence type="ECO:0000259" key="4">
    <source>
        <dbReference type="Pfam" id="PF03328"/>
    </source>
</evidence>
<dbReference type="SUPFAM" id="SSF51621">
    <property type="entry name" value="Phosphoenolpyruvate/pyruvate domain"/>
    <property type="match status" value="1"/>
</dbReference>
<dbReference type="GO" id="GO:0016829">
    <property type="term" value="F:lyase activity"/>
    <property type="evidence" value="ECO:0007669"/>
    <property type="project" value="UniProtKB-KW"/>
</dbReference>
<dbReference type="InterPro" id="IPR005000">
    <property type="entry name" value="Aldolase/citrate-lyase_domain"/>
</dbReference>
<protein>
    <submittedName>
        <fullName evidence="5">HpcH/HpaI aldolase/citrate lyase family protein</fullName>
    </submittedName>
</protein>
<dbReference type="Gene3D" id="3.20.20.60">
    <property type="entry name" value="Phosphoenolpyruvate-binding domains"/>
    <property type="match status" value="1"/>
</dbReference>
<comment type="caution">
    <text evidence="5">The sequence shown here is derived from an EMBL/GenBank/DDBJ whole genome shotgun (WGS) entry which is preliminary data.</text>
</comment>
<evidence type="ECO:0000313" key="5">
    <source>
        <dbReference type="EMBL" id="MBY8823735.1"/>
    </source>
</evidence>
<evidence type="ECO:0000256" key="1">
    <source>
        <dbReference type="ARBA" id="ARBA00005568"/>
    </source>
</evidence>
<dbReference type="PANTHER" id="PTHR30502:SF0">
    <property type="entry name" value="PHOSPHOENOLPYRUVATE CARBOXYLASE FAMILY PROTEIN"/>
    <property type="match status" value="1"/>
</dbReference>
<dbReference type="InterPro" id="IPR015813">
    <property type="entry name" value="Pyrv/PenolPyrv_kinase-like_dom"/>
</dbReference>
<dbReference type="RefSeq" id="WP_222990845.1">
    <property type="nucleotide sequence ID" value="NZ_JAINVV010000007.1"/>
</dbReference>
<evidence type="ECO:0000256" key="3">
    <source>
        <dbReference type="ARBA" id="ARBA00023239"/>
    </source>
</evidence>
<accession>A0ABS7PQY1</accession>
<dbReference type="EMBL" id="JAINVV010000007">
    <property type="protein sequence ID" value="MBY8823735.1"/>
    <property type="molecule type" value="Genomic_DNA"/>
</dbReference>
<evidence type="ECO:0000256" key="2">
    <source>
        <dbReference type="ARBA" id="ARBA00022723"/>
    </source>
</evidence>
<dbReference type="Pfam" id="PF03328">
    <property type="entry name" value="HpcH_HpaI"/>
    <property type="match status" value="1"/>
</dbReference>
<comment type="similarity">
    <text evidence="1">Belongs to the HpcH/HpaI aldolase family.</text>
</comment>
<keyword evidence="3 5" id="KW-0456">Lyase</keyword>
<feature type="domain" description="HpcH/HpaI aldolase/citrate lyase" evidence="4">
    <location>
        <begin position="15"/>
        <end position="241"/>
    </location>
</feature>
<dbReference type="InterPro" id="IPR040442">
    <property type="entry name" value="Pyrv_kinase-like_dom_sf"/>
</dbReference>
<keyword evidence="2" id="KW-0479">Metal-binding</keyword>
<gene>
    <name evidence="5" type="ORF">K7G82_15630</name>
</gene>
<dbReference type="PANTHER" id="PTHR30502">
    <property type="entry name" value="2-KETO-3-DEOXY-L-RHAMNONATE ALDOLASE"/>
    <property type="match status" value="1"/>
</dbReference>
<organism evidence="5 6">
    <name type="scientific">Sphingomonas colocasiae</name>
    <dbReference type="NCBI Taxonomy" id="1848973"/>
    <lineage>
        <taxon>Bacteria</taxon>
        <taxon>Pseudomonadati</taxon>
        <taxon>Pseudomonadota</taxon>
        <taxon>Alphaproteobacteria</taxon>
        <taxon>Sphingomonadales</taxon>
        <taxon>Sphingomonadaceae</taxon>
        <taxon>Sphingomonas</taxon>
    </lineage>
</organism>
<proteinExistence type="inferred from homology"/>
<name>A0ABS7PQY1_9SPHN</name>
<keyword evidence="6" id="KW-1185">Reference proteome</keyword>